<keyword evidence="2" id="KW-1185">Reference proteome</keyword>
<proteinExistence type="predicted"/>
<evidence type="ECO:0000313" key="1">
    <source>
        <dbReference type="EMBL" id="TFK18911.1"/>
    </source>
</evidence>
<protein>
    <submittedName>
        <fullName evidence="1">Uncharacterized protein</fullName>
    </submittedName>
</protein>
<reference evidence="1 2" key="1">
    <citation type="journal article" date="2019" name="Nat. Ecol. Evol.">
        <title>Megaphylogeny resolves global patterns of mushroom evolution.</title>
        <authorList>
            <person name="Varga T."/>
            <person name="Krizsan K."/>
            <person name="Foldi C."/>
            <person name="Dima B."/>
            <person name="Sanchez-Garcia M."/>
            <person name="Sanchez-Ramirez S."/>
            <person name="Szollosi G.J."/>
            <person name="Szarkandi J.G."/>
            <person name="Papp V."/>
            <person name="Albert L."/>
            <person name="Andreopoulos W."/>
            <person name="Angelini C."/>
            <person name="Antonin V."/>
            <person name="Barry K.W."/>
            <person name="Bougher N.L."/>
            <person name="Buchanan P."/>
            <person name="Buyck B."/>
            <person name="Bense V."/>
            <person name="Catcheside P."/>
            <person name="Chovatia M."/>
            <person name="Cooper J."/>
            <person name="Damon W."/>
            <person name="Desjardin D."/>
            <person name="Finy P."/>
            <person name="Geml J."/>
            <person name="Haridas S."/>
            <person name="Hughes K."/>
            <person name="Justo A."/>
            <person name="Karasinski D."/>
            <person name="Kautmanova I."/>
            <person name="Kiss B."/>
            <person name="Kocsube S."/>
            <person name="Kotiranta H."/>
            <person name="LaButti K.M."/>
            <person name="Lechner B.E."/>
            <person name="Liimatainen K."/>
            <person name="Lipzen A."/>
            <person name="Lukacs Z."/>
            <person name="Mihaltcheva S."/>
            <person name="Morgado L.N."/>
            <person name="Niskanen T."/>
            <person name="Noordeloos M.E."/>
            <person name="Ohm R.A."/>
            <person name="Ortiz-Santana B."/>
            <person name="Ovrebo C."/>
            <person name="Racz N."/>
            <person name="Riley R."/>
            <person name="Savchenko A."/>
            <person name="Shiryaev A."/>
            <person name="Soop K."/>
            <person name="Spirin V."/>
            <person name="Szebenyi C."/>
            <person name="Tomsovsky M."/>
            <person name="Tulloss R.E."/>
            <person name="Uehling J."/>
            <person name="Grigoriev I.V."/>
            <person name="Vagvolgyi C."/>
            <person name="Papp T."/>
            <person name="Martin F.M."/>
            <person name="Miettinen O."/>
            <person name="Hibbett D.S."/>
            <person name="Nagy L.G."/>
        </authorList>
    </citation>
    <scope>NUCLEOTIDE SEQUENCE [LARGE SCALE GENOMIC DNA]</scope>
    <source>
        <strain evidence="1 2">CBS 121175</strain>
    </source>
</reference>
<name>A0A5C3KFS1_COPMA</name>
<evidence type="ECO:0000313" key="2">
    <source>
        <dbReference type="Proteomes" id="UP000307440"/>
    </source>
</evidence>
<accession>A0A5C3KFS1</accession>
<dbReference type="Proteomes" id="UP000307440">
    <property type="component" value="Unassembled WGS sequence"/>
</dbReference>
<gene>
    <name evidence="1" type="ORF">FA15DRAFT_760378</name>
</gene>
<dbReference type="OrthoDB" id="2154985at2759"/>
<dbReference type="AlphaFoldDB" id="A0A5C3KFS1"/>
<dbReference type="EMBL" id="ML210370">
    <property type="protein sequence ID" value="TFK18911.1"/>
    <property type="molecule type" value="Genomic_DNA"/>
</dbReference>
<sequence>MANQDTNLQMLESATKGFDYLFANDIEGARRHFAGSEDPFHLMGAGTIAFLEAALGMEVVIPLISILLRGVVWAGTATYLPHPGGFPGLSTAFFITHLVTEASRCLALSEAGAKRQIKIQQSSPSASLSTSRFPAGLEWEIVSADAVVLLGLTNALSESYMGYLQYRRPCFIDLKLDGQGVGANKATVAQVAEHTPKAQLQAMIAAGAAIAATVPNVQPAAA</sequence>
<organism evidence="1 2">
    <name type="scientific">Coprinopsis marcescibilis</name>
    <name type="common">Agaric fungus</name>
    <name type="synonym">Psathyrella marcescibilis</name>
    <dbReference type="NCBI Taxonomy" id="230819"/>
    <lineage>
        <taxon>Eukaryota</taxon>
        <taxon>Fungi</taxon>
        <taxon>Dikarya</taxon>
        <taxon>Basidiomycota</taxon>
        <taxon>Agaricomycotina</taxon>
        <taxon>Agaricomycetes</taxon>
        <taxon>Agaricomycetidae</taxon>
        <taxon>Agaricales</taxon>
        <taxon>Agaricineae</taxon>
        <taxon>Psathyrellaceae</taxon>
        <taxon>Coprinopsis</taxon>
    </lineage>
</organism>